<dbReference type="SMART" id="SM00239">
    <property type="entry name" value="C2"/>
    <property type="match status" value="2"/>
</dbReference>
<dbReference type="GO" id="GO:0060048">
    <property type="term" value="P:cardiac muscle contraction"/>
    <property type="evidence" value="ECO:0007669"/>
    <property type="project" value="TreeGrafter"/>
</dbReference>
<feature type="region of interest" description="Disordered" evidence="12">
    <location>
        <begin position="51"/>
        <end position="78"/>
    </location>
</feature>
<evidence type="ECO:0000256" key="10">
    <source>
        <dbReference type="ARBA" id="ARBA00042462"/>
    </source>
</evidence>
<keyword evidence="16" id="KW-1185">Reference proteome</keyword>
<keyword evidence="6" id="KW-0009">Actin-binding</keyword>
<evidence type="ECO:0000256" key="11">
    <source>
        <dbReference type="SAM" id="Coils"/>
    </source>
</evidence>
<keyword evidence="13" id="KW-1133">Transmembrane helix</keyword>
<evidence type="ECO:0000259" key="14">
    <source>
        <dbReference type="PROSITE" id="PS50004"/>
    </source>
</evidence>
<dbReference type="InterPro" id="IPR001978">
    <property type="entry name" value="Troponin"/>
</dbReference>
<dbReference type="GO" id="GO:0005861">
    <property type="term" value="C:troponin complex"/>
    <property type="evidence" value="ECO:0007669"/>
    <property type="project" value="InterPro"/>
</dbReference>
<dbReference type="GO" id="GO:0003779">
    <property type="term" value="F:actin binding"/>
    <property type="evidence" value="ECO:0007669"/>
    <property type="project" value="UniProtKB-KW"/>
</dbReference>
<comment type="caution">
    <text evidence="15">The sequence shown here is derived from an EMBL/GenBank/DDBJ whole genome shotgun (WGS) entry which is preliminary data.</text>
</comment>
<keyword evidence="4" id="KW-0007">Acetylation</keyword>
<dbReference type="FunFam" id="1.20.5.350:FF:000002">
    <property type="entry name" value="troponin I, fast skeletal muscle"/>
    <property type="match status" value="1"/>
</dbReference>
<dbReference type="Gene3D" id="6.10.250.180">
    <property type="match status" value="1"/>
</dbReference>
<evidence type="ECO:0000256" key="8">
    <source>
        <dbReference type="ARBA" id="ARBA00038767"/>
    </source>
</evidence>
<dbReference type="PANTHER" id="PTHR13738:SF15">
    <property type="entry name" value="TROPONIN I, FAST SKELETAL MUSCLE"/>
    <property type="match status" value="1"/>
</dbReference>
<protein>
    <recommendedName>
        <fullName evidence="3">Troponin I, cardiac muscle</fullName>
    </recommendedName>
    <alternativeName>
        <fullName evidence="7">Cardiac troponin I</fullName>
    </alternativeName>
    <alternativeName>
        <fullName evidence="9">Troponin I, fast skeletal muscle</fullName>
    </alternativeName>
    <alternativeName>
        <fullName evidence="10">Troponin I, fast-twitch isoform</fullName>
    </alternativeName>
</protein>
<evidence type="ECO:0000256" key="13">
    <source>
        <dbReference type="SAM" id="Phobius"/>
    </source>
</evidence>
<feature type="domain" description="C2" evidence="14">
    <location>
        <begin position="234"/>
        <end position="358"/>
    </location>
</feature>
<feature type="transmembrane region" description="Helical" evidence="13">
    <location>
        <begin position="90"/>
        <end position="114"/>
    </location>
</feature>
<dbReference type="InterPro" id="IPR035892">
    <property type="entry name" value="C2_domain_sf"/>
</dbReference>
<evidence type="ECO:0000256" key="5">
    <source>
        <dbReference type="ARBA" id="ARBA00023179"/>
    </source>
</evidence>
<dbReference type="Pfam" id="PF00168">
    <property type="entry name" value="C2"/>
    <property type="match status" value="2"/>
</dbReference>
<sequence>MRGPYEYRILPHRCKVAWGKHGPRCDPLVAGQDDKSDKLDCVTANIQSDPVSQALTQPTSSPLQSHESSEGRCLNPRTPLGSDNSAGLRWALVAAAVVAGILLASCLLCTVRCCRRGRRRKRPRDKQAVVPGTTELTTTTHLIRVGLKQAADLRPGAPGGTADPYARLSLSPDAGRVHETKVHRGTLCPVFEETCSFHHRPLGALSLPLGSVDLQHVLELWRPLGPPAAAEPEQTEELCFSLHYVPGSGRLTVVVLEARGLSPALADPYVKIQLMLNQRKWKRRKTSARKGTATPYFNEAFTFLVPFSQIQSVDLVLAVWAQGPQLRAEPVGKAISSGSHDGGKRNRAITARRQHLKSVMLQIAATELEKEEGRREAEKQNYLSEHCPPLHLPGSMSEVQELCRQLHAKIDAAEEEKYDMEVRMQKSTKELEDMNQKLFDLRGKFKRPPLRRVRMSADAMLKALLGSKHKVCMDLRANLKQVKKEDTEKERDLRDVGDWRKNIEEKSGMEGRKKMFETES</sequence>
<dbReference type="InterPro" id="IPR038077">
    <property type="entry name" value="Troponin_sf"/>
</dbReference>
<keyword evidence="13" id="KW-0472">Membrane</keyword>
<comment type="similarity">
    <text evidence="2">Belongs to the troponin I family.</text>
</comment>
<dbReference type="InterPro" id="IPR000008">
    <property type="entry name" value="C2_dom"/>
</dbReference>
<keyword evidence="5" id="KW-0514">Muscle protein</keyword>
<evidence type="ECO:0000256" key="4">
    <source>
        <dbReference type="ARBA" id="ARBA00022990"/>
    </source>
</evidence>
<dbReference type="GO" id="GO:0003009">
    <property type="term" value="P:skeletal muscle contraction"/>
    <property type="evidence" value="ECO:0007669"/>
    <property type="project" value="TreeGrafter"/>
</dbReference>
<dbReference type="SUPFAM" id="SSF90250">
    <property type="entry name" value="Troponin coil-coiled subunits"/>
    <property type="match status" value="1"/>
</dbReference>
<dbReference type="Gene3D" id="2.60.40.150">
    <property type="entry name" value="C2 domain"/>
    <property type="match status" value="2"/>
</dbReference>
<name>A0AAD4TPD3_OVIAM</name>
<dbReference type="AlphaFoldDB" id="A0AAD4TPD3"/>
<dbReference type="FunFam" id="2.60.40.150:FF:000182">
    <property type="entry name" value="Synaptotagmin 8"/>
    <property type="match status" value="1"/>
</dbReference>
<evidence type="ECO:0000256" key="9">
    <source>
        <dbReference type="ARBA" id="ARBA00039349"/>
    </source>
</evidence>
<evidence type="ECO:0000256" key="2">
    <source>
        <dbReference type="ARBA" id="ARBA00009930"/>
    </source>
</evidence>
<dbReference type="EMBL" id="JAKZEL010000026">
    <property type="protein sequence ID" value="KAI4530266.1"/>
    <property type="molecule type" value="Genomic_DNA"/>
</dbReference>
<comment type="subunit">
    <text evidence="8">Binds to actin and tropomyosin.</text>
</comment>
<accession>A0AAD4TPD3</accession>
<evidence type="ECO:0000256" key="3">
    <source>
        <dbReference type="ARBA" id="ARBA00018910"/>
    </source>
</evidence>
<dbReference type="PROSITE" id="PS50004">
    <property type="entry name" value="C2"/>
    <property type="match status" value="1"/>
</dbReference>
<dbReference type="InterPro" id="IPR050875">
    <property type="entry name" value="Troponin_I"/>
</dbReference>
<evidence type="ECO:0000313" key="15">
    <source>
        <dbReference type="EMBL" id="KAI4530266.1"/>
    </source>
</evidence>
<reference evidence="15" key="1">
    <citation type="submission" date="2022-03" db="EMBL/GenBank/DDBJ databases">
        <title>Genomic analyses of argali, domestic sheep and their hybrids provide insights into chromosomal evolution, heterosis and genetic basis of agronomic traits.</title>
        <authorList>
            <person name="Li M."/>
        </authorList>
    </citation>
    <scope>NUCLEOTIDE SEQUENCE</scope>
    <source>
        <strain evidence="15">CAU-MHL-2022a</strain>
        <tissue evidence="15">Skin</tissue>
    </source>
</reference>
<feature type="compositionally biased region" description="Polar residues" evidence="12">
    <location>
        <begin position="51"/>
        <end position="66"/>
    </location>
</feature>
<proteinExistence type="inferred from homology"/>
<gene>
    <name evidence="15" type="ORF">MG293_020122</name>
</gene>
<evidence type="ECO:0000256" key="12">
    <source>
        <dbReference type="SAM" id="MobiDB-lite"/>
    </source>
</evidence>
<dbReference type="PANTHER" id="PTHR13738">
    <property type="entry name" value="TROPONIN I"/>
    <property type="match status" value="1"/>
</dbReference>
<organism evidence="15 16">
    <name type="scientific">Ovis ammon polii</name>
    <dbReference type="NCBI Taxonomy" id="230172"/>
    <lineage>
        <taxon>Eukaryota</taxon>
        <taxon>Metazoa</taxon>
        <taxon>Chordata</taxon>
        <taxon>Craniata</taxon>
        <taxon>Vertebrata</taxon>
        <taxon>Euteleostomi</taxon>
        <taxon>Mammalia</taxon>
        <taxon>Eutheria</taxon>
        <taxon>Laurasiatheria</taxon>
        <taxon>Artiodactyla</taxon>
        <taxon>Ruminantia</taxon>
        <taxon>Pecora</taxon>
        <taxon>Bovidae</taxon>
        <taxon>Caprinae</taxon>
        <taxon>Ovis</taxon>
    </lineage>
</organism>
<evidence type="ECO:0000313" key="16">
    <source>
        <dbReference type="Proteomes" id="UP001214576"/>
    </source>
</evidence>
<evidence type="ECO:0000256" key="7">
    <source>
        <dbReference type="ARBA" id="ARBA00030764"/>
    </source>
</evidence>
<dbReference type="Gene3D" id="1.20.5.350">
    <property type="match status" value="1"/>
</dbReference>
<evidence type="ECO:0000256" key="6">
    <source>
        <dbReference type="ARBA" id="ARBA00023203"/>
    </source>
</evidence>
<dbReference type="SUPFAM" id="SSF49562">
    <property type="entry name" value="C2 domain (Calcium/lipid-binding domain, CaLB)"/>
    <property type="match status" value="2"/>
</dbReference>
<keyword evidence="13" id="KW-0812">Transmembrane</keyword>
<dbReference type="Proteomes" id="UP001214576">
    <property type="component" value="Unassembled WGS sequence"/>
</dbReference>
<dbReference type="Pfam" id="PF00992">
    <property type="entry name" value="Troponin"/>
    <property type="match status" value="1"/>
</dbReference>
<keyword evidence="11" id="KW-0175">Coiled coil</keyword>
<comment type="function">
    <text evidence="1">Troponin I is the inhibitory subunit of troponin, the thin filament regulatory complex which confers calcium-sensitivity to striated muscle actomyosin ATPase activity.</text>
</comment>
<evidence type="ECO:0000256" key="1">
    <source>
        <dbReference type="ARBA" id="ARBA00001988"/>
    </source>
</evidence>
<feature type="coiled-coil region" evidence="11">
    <location>
        <begin position="361"/>
        <end position="444"/>
    </location>
</feature>